<feature type="domain" description="HD-GYP" evidence="1">
    <location>
        <begin position="105"/>
        <end position="300"/>
    </location>
</feature>
<dbReference type="PROSITE" id="PS51832">
    <property type="entry name" value="HD_GYP"/>
    <property type="match status" value="1"/>
</dbReference>
<comment type="caution">
    <text evidence="2">The sequence shown here is derived from an EMBL/GenBank/DDBJ whole genome shotgun (WGS) entry which is preliminary data.</text>
</comment>
<proteinExistence type="predicted"/>
<dbReference type="PANTHER" id="PTHR43155:SF2">
    <property type="entry name" value="CYCLIC DI-GMP PHOSPHODIESTERASE PA4108"/>
    <property type="match status" value="1"/>
</dbReference>
<accession>A0A4V2PYP5</accession>
<dbReference type="OrthoDB" id="9804747at2"/>
<keyword evidence="3" id="KW-1185">Reference proteome</keyword>
<sequence>MRRLSVDLIKGNEILARPVYTSTNMILLTKGVQIKKAYVNKLKEIGIEYIYVVDEYSKGVILQDSIREETRGKSKKEIKNVIETFSSQNKLELDKLIMSAENIIEDLLNQKEVVVNITDIRTKDEYIYGHSVNVCALAVLLALKAGMNRKRIKDIAIGALLHDLGKVLIPPEILEKNNRTDKEEQEYRNHVIYGYEAVKEDIWLSPVSKVIILTHHERVNGVGYPFGWEGKKIHDSSKIVAICDTFDLLTTKKIEGKPHKVYEVIEYLVSQSGKLFDKDLVEEFIKNIAVYPSGIGVITNNNEKGIVLRQNKNIPSRPVIRIIEDKNGNQINEWKEIDLVKELTTFIIDTVEI</sequence>
<protein>
    <submittedName>
        <fullName evidence="2">HD-GYP domain-containing protein (C-di-GMP phosphodiesterase class II)</fullName>
    </submittedName>
</protein>
<evidence type="ECO:0000313" key="2">
    <source>
        <dbReference type="EMBL" id="TCK86771.1"/>
    </source>
</evidence>
<dbReference type="RefSeq" id="WP_132283477.1">
    <property type="nucleotide sequence ID" value="NZ_SMGQ01000019.1"/>
</dbReference>
<name>A0A4V2PYP5_9FIRM</name>
<dbReference type="SMART" id="SM00471">
    <property type="entry name" value="HDc"/>
    <property type="match status" value="1"/>
</dbReference>
<dbReference type="Gene3D" id="1.10.3210.10">
    <property type="entry name" value="Hypothetical protein af1432"/>
    <property type="match status" value="1"/>
</dbReference>
<gene>
    <name evidence="2" type="ORF">EDC19_2825</name>
</gene>
<dbReference type="Pfam" id="PF13487">
    <property type="entry name" value="HD_5"/>
    <property type="match status" value="1"/>
</dbReference>
<dbReference type="PANTHER" id="PTHR43155">
    <property type="entry name" value="CYCLIC DI-GMP PHOSPHODIESTERASE PA4108-RELATED"/>
    <property type="match status" value="1"/>
</dbReference>
<evidence type="ECO:0000313" key="3">
    <source>
        <dbReference type="Proteomes" id="UP000294545"/>
    </source>
</evidence>
<evidence type="ECO:0000259" key="1">
    <source>
        <dbReference type="PROSITE" id="PS51832"/>
    </source>
</evidence>
<reference evidence="2 3" key="1">
    <citation type="submission" date="2019-03" db="EMBL/GenBank/DDBJ databases">
        <title>Genomic Encyclopedia of Type Strains, Phase IV (KMG-IV): sequencing the most valuable type-strain genomes for metagenomic binning, comparative biology and taxonomic classification.</title>
        <authorList>
            <person name="Goeker M."/>
        </authorList>
    </citation>
    <scope>NUCLEOTIDE SEQUENCE [LARGE SCALE GENOMIC DNA]</scope>
    <source>
        <strain evidence="2 3">DSM 24176</strain>
    </source>
</reference>
<organism evidence="2 3">
    <name type="scientific">Natranaerovirga hydrolytica</name>
    <dbReference type="NCBI Taxonomy" id="680378"/>
    <lineage>
        <taxon>Bacteria</taxon>
        <taxon>Bacillati</taxon>
        <taxon>Bacillota</taxon>
        <taxon>Clostridia</taxon>
        <taxon>Lachnospirales</taxon>
        <taxon>Natranaerovirgaceae</taxon>
        <taxon>Natranaerovirga</taxon>
    </lineage>
</organism>
<dbReference type="Proteomes" id="UP000294545">
    <property type="component" value="Unassembled WGS sequence"/>
</dbReference>
<dbReference type="InterPro" id="IPR003607">
    <property type="entry name" value="HD/PDEase_dom"/>
</dbReference>
<dbReference type="AlphaFoldDB" id="A0A4V2PYP5"/>
<dbReference type="EMBL" id="SMGQ01000019">
    <property type="protein sequence ID" value="TCK86771.1"/>
    <property type="molecule type" value="Genomic_DNA"/>
</dbReference>
<dbReference type="InterPro" id="IPR037522">
    <property type="entry name" value="HD_GYP_dom"/>
</dbReference>
<dbReference type="CDD" id="cd00077">
    <property type="entry name" value="HDc"/>
    <property type="match status" value="1"/>
</dbReference>
<dbReference type="SUPFAM" id="SSF109604">
    <property type="entry name" value="HD-domain/PDEase-like"/>
    <property type="match status" value="1"/>
</dbReference>